<evidence type="ECO:0000256" key="3">
    <source>
        <dbReference type="ARBA" id="ARBA00022723"/>
    </source>
</evidence>
<comment type="caution">
    <text evidence="7">The sequence shown here is derived from an EMBL/GenBank/DDBJ whole genome shotgun (WGS) entry which is preliminary data.</text>
</comment>
<dbReference type="RefSeq" id="WP_101313007.1">
    <property type="nucleotide sequence ID" value="NZ_CP063529.1"/>
</dbReference>
<dbReference type="AlphaFoldDB" id="A0A2N3PKB9"/>
<evidence type="ECO:0000256" key="4">
    <source>
        <dbReference type="ARBA" id="ARBA00023136"/>
    </source>
</evidence>
<dbReference type="SUPFAM" id="SSF56300">
    <property type="entry name" value="Metallo-dependent phosphatases"/>
    <property type="match status" value="1"/>
</dbReference>
<keyword evidence="2" id="KW-0997">Cell inner membrane</keyword>
<dbReference type="GO" id="GO:0009245">
    <property type="term" value="P:lipid A biosynthetic process"/>
    <property type="evidence" value="ECO:0007669"/>
    <property type="project" value="TreeGrafter"/>
</dbReference>
<evidence type="ECO:0000259" key="6">
    <source>
        <dbReference type="Pfam" id="PF00149"/>
    </source>
</evidence>
<reference evidence="7 8" key="1">
    <citation type="submission" date="2016-07" db="EMBL/GenBank/DDBJ databases">
        <title>Detection of Helicobacter winghamensis from caecal content of red fox (Vulpes vulpes).</title>
        <authorList>
            <person name="Zanoni R.G."/>
            <person name="Florio D."/>
            <person name="Caffara M."/>
            <person name="Renzi M."/>
            <person name="Parisi A."/>
            <person name="Pasquali F."/>
            <person name="Manfreda G."/>
        </authorList>
    </citation>
    <scope>NUCLEOTIDE SEQUENCE [LARGE SCALE GENOMIC DNA]</scope>
    <source>
        <strain evidence="7 8">295_13</strain>
    </source>
</reference>
<organism evidence="7 8">
    <name type="scientific">Helicobacter winghamensis</name>
    <dbReference type="NCBI Taxonomy" id="157268"/>
    <lineage>
        <taxon>Bacteria</taxon>
        <taxon>Pseudomonadati</taxon>
        <taxon>Campylobacterota</taxon>
        <taxon>Epsilonproteobacteria</taxon>
        <taxon>Campylobacterales</taxon>
        <taxon>Helicobacteraceae</taxon>
        <taxon>Helicobacter</taxon>
    </lineage>
</organism>
<keyword evidence="4" id="KW-0472">Membrane</keyword>
<keyword evidence="5" id="KW-0464">Manganese</keyword>
<dbReference type="Proteomes" id="UP000233350">
    <property type="component" value="Unassembled WGS sequence"/>
</dbReference>
<proteinExistence type="predicted"/>
<dbReference type="STRING" id="556267.HWAG_00710"/>
<evidence type="ECO:0000256" key="5">
    <source>
        <dbReference type="ARBA" id="ARBA00023211"/>
    </source>
</evidence>
<accession>A0A2N3PKB9</accession>
<feature type="domain" description="Calcineurin-like phosphoesterase" evidence="6">
    <location>
        <begin position="13"/>
        <end position="138"/>
    </location>
</feature>
<evidence type="ECO:0000256" key="1">
    <source>
        <dbReference type="ARBA" id="ARBA00022475"/>
    </source>
</evidence>
<evidence type="ECO:0000256" key="2">
    <source>
        <dbReference type="ARBA" id="ARBA00022519"/>
    </source>
</evidence>
<dbReference type="OrthoDB" id="270739at2"/>
<dbReference type="EMBL" id="MBPK01000011">
    <property type="protein sequence ID" value="PKT81875.1"/>
    <property type="molecule type" value="Genomic_DNA"/>
</dbReference>
<dbReference type="InterPro" id="IPR043461">
    <property type="entry name" value="LpxH-like"/>
</dbReference>
<keyword evidence="8" id="KW-1185">Reference proteome</keyword>
<evidence type="ECO:0000313" key="8">
    <source>
        <dbReference type="Proteomes" id="UP000233350"/>
    </source>
</evidence>
<keyword evidence="1" id="KW-1003">Cell membrane</keyword>
<dbReference type="GO" id="GO:0008758">
    <property type="term" value="F:UDP-2,3-diacylglucosamine hydrolase activity"/>
    <property type="evidence" value="ECO:0007669"/>
    <property type="project" value="TreeGrafter"/>
</dbReference>
<dbReference type="PANTHER" id="PTHR34990">
    <property type="entry name" value="UDP-2,3-DIACYLGLUCOSAMINE HYDROLASE-RELATED"/>
    <property type="match status" value="1"/>
</dbReference>
<keyword evidence="3" id="KW-0479">Metal-binding</keyword>
<dbReference type="Gene3D" id="3.60.21.10">
    <property type="match status" value="1"/>
</dbReference>
<protein>
    <submittedName>
        <fullName evidence="7">Metallophosphoesterase</fullName>
    </submittedName>
</protein>
<evidence type="ECO:0000313" key="7">
    <source>
        <dbReference type="EMBL" id="PKT81875.1"/>
    </source>
</evidence>
<dbReference type="GO" id="GO:0016020">
    <property type="term" value="C:membrane"/>
    <property type="evidence" value="ECO:0007669"/>
    <property type="project" value="GOC"/>
</dbReference>
<gene>
    <name evidence="7" type="ORF">BCM31_01435</name>
</gene>
<dbReference type="InterPro" id="IPR004843">
    <property type="entry name" value="Calcineurin-like_PHP"/>
</dbReference>
<sequence>MHHNPIIIEKNAIFIADSHHSSFYQNTLDSLFIELLESKKRQIFLMGDIFDFLVGLVPQSIKDNQSTLELLEQLALKHKVYYLEGNHDFLLKTIPYFKNIHCFPLNKQPVLCQFNNKNVYLAHGDIFLSWHYKLFSTIIRNPHLLTFLNLFSKILYSKIIDFLKNKSIKKKRANIYYSQDFAQFAQIRIKKYLRKMSIPSNSYIIEGHFHKGNLAKSQKINYISLPFFACKKKYFIVKCADNCLTLKES</sequence>
<name>A0A2N3PKB9_9HELI</name>
<dbReference type="GO" id="GO:0046872">
    <property type="term" value="F:metal ion binding"/>
    <property type="evidence" value="ECO:0007669"/>
    <property type="project" value="UniProtKB-KW"/>
</dbReference>
<dbReference type="InterPro" id="IPR029052">
    <property type="entry name" value="Metallo-depent_PP-like"/>
</dbReference>
<dbReference type="Pfam" id="PF00149">
    <property type="entry name" value="Metallophos"/>
    <property type="match status" value="1"/>
</dbReference>